<dbReference type="EMBL" id="HBUE01124665">
    <property type="protein sequence ID" value="CAG6494091.1"/>
    <property type="molecule type" value="Transcribed_RNA"/>
</dbReference>
<dbReference type="EMBL" id="HBUE01303199">
    <property type="protein sequence ID" value="CAG6579907.1"/>
    <property type="molecule type" value="Transcribed_RNA"/>
</dbReference>
<proteinExistence type="predicted"/>
<dbReference type="AlphaFoldDB" id="A0A8D8MHK7"/>
<dbReference type="EMBL" id="HBUE01124664">
    <property type="protein sequence ID" value="CAG6494089.1"/>
    <property type="molecule type" value="Transcribed_RNA"/>
</dbReference>
<dbReference type="EMBL" id="HBUE01303200">
    <property type="protein sequence ID" value="CAG6579909.1"/>
    <property type="molecule type" value="Transcribed_RNA"/>
</dbReference>
<protein>
    <submittedName>
        <fullName evidence="2">(northern house mosquito) hypothetical protein</fullName>
    </submittedName>
</protein>
<name>A0A8D8MHK7_CULPI</name>
<evidence type="ECO:0000313" key="2">
    <source>
        <dbReference type="EMBL" id="CAG6528175.1"/>
    </source>
</evidence>
<feature type="compositionally biased region" description="Basic and acidic residues" evidence="1">
    <location>
        <begin position="33"/>
        <end position="50"/>
    </location>
</feature>
<dbReference type="EMBL" id="HBUE01197177">
    <property type="protein sequence ID" value="CAG6528173.1"/>
    <property type="molecule type" value="Transcribed_RNA"/>
</dbReference>
<organism evidence="2">
    <name type="scientific">Culex pipiens</name>
    <name type="common">House mosquito</name>
    <dbReference type="NCBI Taxonomy" id="7175"/>
    <lineage>
        <taxon>Eukaryota</taxon>
        <taxon>Metazoa</taxon>
        <taxon>Ecdysozoa</taxon>
        <taxon>Arthropoda</taxon>
        <taxon>Hexapoda</taxon>
        <taxon>Insecta</taxon>
        <taxon>Pterygota</taxon>
        <taxon>Neoptera</taxon>
        <taxon>Endopterygota</taxon>
        <taxon>Diptera</taxon>
        <taxon>Nematocera</taxon>
        <taxon>Culicoidea</taxon>
        <taxon>Culicidae</taxon>
        <taxon>Culicinae</taxon>
        <taxon>Culicini</taxon>
        <taxon>Culex</taxon>
        <taxon>Culex</taxon>
    </lineage>
</organism>
<dbReference type="EMBL" id="HBUE01197178">
    <property type="protein sequence ID" value="CAG6528175.1"/>
    <property type="molecule type" value="Transcribed_RNA"/>
</dbReference>
<feature type="region of interest" description="Disordered" evidence="1">
    <location>
        <begin position="22"/>
        <end position="95"/>
    </location>
</feature>
<accession>A0A8D8MHK7</accession>
<sequence length="119" mass="13138">MQTCGPCPIDRSTDSHRAVLRRCRAAKSRHSAVPREGKTPVGQDIRRDRPGGGSNVLRAVQLPPRSDQQRNNRRNSSVLCAPNRTHPVHHPVRPDETQGFRCELAGRHRNAGICPGILG</sequence>
<reference evidence="2" key="1">
    <citation type="submission" date="2021-05" db="EMBL/GenBank/DDBJ databases">
        <authorList>
            <person name="Alioto T."/>
            <person name="Alioto T."/>
            <person name="Gomez Garrido J."/>
        </authorList>
    </citation>
    <scope>NUCLEOTIDE SEQUENCE</scope>
</reference>
<evidence type="ECO:0000256" key="1">
    <source>
        <dbReference type="SAM" id="MobiDB-lite"/>
    </source>
</evidence>
<feature type="compositionally biased region" description="Basic residues" evidence="1">
    <location>
        <begin position="22"/>
        <end position="32"/>
    </location>
</feature>